<evidence type="ECO:0000256" key="4">
    <source>
        <dbReference type="HAMAP-Rule" id="MF_00724"/>
    </source>
</evidence>
<dbReference type="Pfam" id="PF02049">
    <property type="entry name" value="FliE"/>
    <property type="match status" value="1"/>
</dbReference>
<evidence type="ECO:0000256" key="3">
    <source>
        <dbReference type="ARBA" id="ARBA00023143"/>
    </source>
</evidence>
<evidence type="ECO:0000256" key="2">
    <source>
        <dbReference type="ARBA" id="ARBA00009272"/>
    </source>
</evidence>
<evidence type="ECO:0000313" key="6">
    <source>
        <dbReference type="EMBL" id="ADH85886.1"/>
    </source>
</evidence>
<sequence length="102" mass="11025">MIKGMNLQPVMPVGVGELGVSPQPPVKDAVSGFGEILNKAVDVVSARQAEANHLSEGLVSGQHANIHETMIAVEKSSISMRLMTKVHQKGLDAYQEMMRMQL</sequence>
<comment type="subcellular location">
    <subcellularLocation>
        <location evidence="1 4">Bacterial flagellum basal body</location>
    </subcellularLocation>
</comment>
<dbReference type="NCBIfam" id="TIGR00205">
    <property type="entry name" value="fliE"/>
    <property type="match status" value="1"/>
</dbReference>
<dbReference type="HOGENOM" id="CLU_147249_3_3_7"/>
<dbReference type="KEGG" id="dak:DaAHT2_1189"/>
<keyword evidence="6" id="KW-0282">Flagellum</keyword>
<dbReference type="GO" id="GO:0005198">
    <property type="term" value="F:structural molecule activity"/>
    <property type="evidence" value="ECO:0007669"/>
    <property type="project" value="UniProtKB-UniRule"/>
</dbReference>
<evidence type="ECO:0000256" key="1">
    <source>
        <dbReference type="ARBA" id="ARBA00004117"/>
    </source>
</evidence>
<dbReference type="InterPro" id="IPR001624">
    <property type="entry name" value="FliE"/>
</dbReference>
<proteinExistence type="inferred from homology"/>
<dbReference type="STRING" id="589865.DaAHT2_1189"/>
<evidence type="ECO:0000256" key="5">
    <source>
        <dbReference type="NCBIfam" id="TIGR00205"/>
    </source>
</evidence>
<organism evidence="6 7">
    <name type="scientific">Desulfurivibrio alkaliphilus (strain DSM 19089 / UNIQEM U267 / AHT2)</name>
    <dbReference type="NCBI Taxonomy" id="589865"/>
    <lineage>
        <taxon>Bacteria</taxon>
        <taxon>Pseudomonadati</taxon>
        <taxon>Thermodesulfobacteriota</taxon>
        <taxon>Desulfobulbia</taxon>
        <taxon>Desulfobulbales</taxon>
        <taxon>Desulfobulbaceae</taxon>
        <taxon>Desulfurivibrio</taxon>
    </lineage>
</organism>
<name>D6Z2W1_DESAT</name>
<reference evidence="7" key="1">
    <citation type="submission" date="2010-02" db="EMBL/GenBank/DDBJ databases">
        <title>Complete sequence of Desulfurivibrio alkaliphilus AHT2.</title>
        <authorList>
            <consortium name="US DOE Joint Genome Institute"/>
            <person name="Pitluck S."/>
            <person name="Chertkov O."/>
            <person name="Detter J.C."/>
            <person name="Han C."/>
            <person name="Tapia R."/>
            <person name="Larimer F."/>
            <person name="Land M."/>
            <person name="Hauser L."/>
            <person name="Kyrpides N."/>
            <person name="Mikhailova N."/>
            <person name="Sorokin D.Y."/>
            <person name="Muyzer G."/>
            <person name="Woyke T."/>
        </authorList>
    </citation>
    <scope>NUCLEOTIDE SEQUENCE [LARGE SCALE GENOMIC DNA]</scope>
    <source>
        <strain evidence="7">DSM 19089 / UNIQEM U267 / AHT2</strain>
    </source>
</reference>
<dbReference type="AlphaFoldDB" id="D6Z2W1"/>
<dbReference type="HAMAP" id="MF_00724">
    <property type="entry name" value="FliE"/>
    <property type="match status" value="1"/>
</dbReference>
<keyword evidence="3 4" id="KW-0975">Bacterial flagellum</keyword>
<accession>D6Z2W1</accession>
<keyword evidence="7" id="KW-1185">Reference proteome</keyword>
<dbReference type="PANTHER" id="PTHR34653:SF1">
    <property type="entry name" value="FLAGELLAR HOOK-BASAL BODY COMPLEX PROTEIN FLIE"/>
    <property type="match status" value="1"/>
</dbReference>
<comment type="similarity">
    <text evidence="2 4">Belongs to the FliE family.</text>
</comment>
<gene>
    <name evidence="4" type="primary">fliE</name>
    <name evidence="6" type="ordered locus">DaAHT2_1189</name>
</gene>
<dbReference type="Proteomes" id="UP000001508">
    <property type="component" value="Chromosome"/>
</dbReference>
<dbReference type="GO" id="GO:0003774">
    <property type="term" value="F:cytoskeletal motor activity"/>
    <property type="evidence" value="ECO:0007669"/>
    <property type="project" value="InterPro"/>
</dbReference>
<keyword evidence="6" id="KW-0966">Cell projection</keyword>
<evidence type="ECO:0000313" key="7">
    <source>
        <dbReference type="Proteomes" id="UP000001508"/>
    </source>
</evidence>
<dbReference type="GO" id="GO:0071973">
    <property type="term" value="P:bacterial-type flagellum-dependent cell motility"/>
    <property type="evidence" value="ECO:0007669"/>
    <property type="project" value="InterPro"/>
</dbReference>
<dbReference type="GO" id="GO:0009425">
    <property type="term" value="C:bacterial-type flagellum basal body"/>
    <property type="evidence" value="ECO:0007669"/>
    <property type="project" value="UniProtKB-SubCell"/>
</dbReference>
<dbReference type="PRINTS" id="PR01006">
    <property type="entry name" value="FLGHOOKFLIE"/>
</dbReference>
<dbReference type="FunCoup" id="D6Z2W1">
    <property type="interactions" value="47"/>
</dbReference>
<keyword evidence="6" id="KW-0969">Cilium</keyword>
<dbReference type="EMBL" id="CP001940">
    <property type="protein sequence ID" value="ADH85886.1"/>
    <property type="molecule type" value="Genomic_DNA"/>
</dbReference>
<protein>
    <recommendedName>
        <fullName evidence="4 5">Flagellar hook-basal body complex protein FliE</fullName>
    </recommendedName>
</protein>
<dbReference type="eggNOG" id="COG1677">
    <property type="taxonomic scope" value="Bacteria"/>
</dbReference>
<dbReference type="RefSeq" id="WP_013163415.1">
    <property type="nucleotide sequence ID" value="NC_014216.1"/>
</dbReference>
<dbReference type="OrthoDB" id="285952at2"/>
<dbReference type="InParanoid" id="D6Z2W1"/>
<dbReference type="PANTHER" id="PTHR34653">
    <property type="match status" value="1"/>
</dbReference>